<comment type="caution">
    <text evidence="4">The sequence shown here is derived from an EMBL/GenBank/DDBJ whole genome shotgun (WGS) entry which is preliminary data.</text>
</comment>
<keyword evidence="2" id="KW-0472">Membrane</keyword>
<proteinExistence type="predicted"/>
<dbReference type="SMART" id="SM00740">
    <property type="entry name" value="PASTA"/>
    <property type="match status" value="2"/>
</dbReference>
<evidence type="ECO:0000259" key="3">
    <source>
        <dbReference type="PROSITE" id="PS51178"/>
    </source>
</evidence>
<reference evidence="5" key="1">
    <citation type="journal article" date="2019" name="Int. J. Syst. Evol. Microbiol.">
        <title>The Global Catalogue of Microorganisms (GCM) 10K type strain sequencing project: providing services to taxonomists for standard genome sequencing and annotation.</title>
        <authorList>
            <consortium name="The Broad Institute Genomics Platform"/>
            <consortium name="The Broad Institute Genome Sequencing Center for Infectious Disease"/>
            <person name="Wu L."/>
            <person name="Ma J."/>
        </authorList>
    </citation>
    <scope>NUCLEOTIDE SEQUENCE [LARGE SCALE GENOMIC DNA]</scope>
    <source>
        <strain evidence="5">JCM 11813</strain>
    </source>
</reference>
<accession>A0ABP4F0W2</accession>
<feature type="domain" description="PASTA" evidence="3">
    <location>
        <begin position="155"/>
        <end position="218"/>
    </location>
</feature>
<feature type="region of interest" description="Disordered" evidence="1">
    <location>
        <begin position="63"/>
        <end position="105"/>
    </location>
</feature>
<feature type="transmembrane region" description="Helical" evidence="2">
    <location>
        <begin position="12"/>
        <end position="33"/>
    </location>
</feature>
<dbReference type="Gene3D" id="3.30.10.20">
    <property type="match status" value="2"/>
</dbReference>
<keyword evidence="5" id="KW-1185">Reference proteome</keyword>
<dbReference type="InterPro" id="IPR005543">
    <property type="entry name" value="PASTA_dom"/>
</dbReference>
<dbReference type="CDD" id="cd06577">
    <property type="entry name" value="PASTA_pknB"/>
    <property type="match status" value="2"/>
</dbReference>
<feature type="domain" description="PASTA" evidence="3">
    <location>
        <begin position="87"/>
        <end position="153"/>
    </location>
</feature>
<organism evidence="4 5">
    <name type="scientific">Nocardioides aquiterrae</name>
    <dbReference type="NCBI Taxonomy" id="203799"/>
    <lineage>
        <taxon>Bacteria</taxon>
        <taxon>Bacillati</taxon>
        <taxon>Actinomycetota</taxon>
        <taxon>Actinomycetes</taxon>
        <taxon>Propionibacteriales</taxon>
        <taxon>Nocardioidaceae</taxon>
        <taxon>Nocardioides</taxon>
    </lineage>
</organism>
<protein>
    <recommendedName>
        <fullName evidence="3">PASTA domain-containing protein</fullName>
    </recommendedName>
</protein>
<dbReference type="EMBL" id="BAAAJE010000006">
    <property type="protein sequence ID" value="GAA1139731.1"/>
    <property type="molecule type" value="Genomic_DNA"/>
</dbReference>
<dbReference type="Proteomes" id="UP001499979">
    <property type="component" value="Unassembled WGS sequence"/>
</dbReference>
<evidence type="ECO:0000313" key="4">
    <source>
        <dbReference type="EMBL" id="GAA1139731.1"/>
    </source>
</evidence>
<evidence type="ECO:0000256" key="2">
    <source>
        <dbReference type="SAM" id="Phobius"/>
    </source>
</evidence>
<feature type="compositionally biased region" description="Low complexity" evidence="1">
    <location>
        <begin position="81"/>
        <end position="93"/>
    </location>
</feature>
<dbReference type="Pfam" id="PF03793">
    <property type="entry name" value="PASTA"/>
    <property type="match status" value="2"/>
</dbReference>
<evidence type="ECO:0000313" key="5">
    <source>
        <dbReference type="Proteomes" id="UP001499979"/>
    </source>
</evidence>
<gene>
    <name evidence="4" type="ORF">GCM10009606_19200</name>
</gene>
<sequence>MGDSGTLAWWQTWWVIVPGLFLCLPLGLVALWFRRGTSTGLKAVVSIATVAFYVVALAVSPSDESEPASAPPAAETDRPSPTAEPTVTPTAEVPKLKGMTKQRAERKLRAAGLEPGTISHRPTAARAGTILAQGVAGGTSVAVGTEVALVVAVPFPRSPTVVGQTAGVAEARLRRAGYAVKRVYRTRTSGRNGEVIGQSPRGGVPVRKGSTVTLTVLRVVAPPPPPQPVNCTPGYSPCLPPAPDYDCAGGSGDGPAYTGPVRVTGYDPYGLDADGDGTACNW</sequence>
<keyword evidence="2" id="KW-1133">Transmembrane helix</keyword>
<keyword evidence="2" id="KW-0812">Transmembrane</keyword>
<dbReference type="PROSITE" id="PS51178">
    <property type="entry name" value="PASTA"/>
    <property type="match status" value="2"/>
</dbReference>
<evidence type="ECO:0000256" key="1">
    <source>
        <dbReference type="SAM" id="MobiDB-lite"/>
    </source>
</evidence>
<name>A0ABP4F0W2_9ACTN</name>
<feature type="transmembrane region" description="Helical" evidence="2">
    <location>
        <begin position="40"/>
        <end position="59"/>
    </location>
</feature>